<dbReference type="GO" id="GO:0045333">
    <property type="term" value="P:cellular respiration"/>
    <property type="evidence" value="ECO:0007669"/>
    <property type="project" value="InterPro"/>
</dbReference>
<evidence type="ECO:0000259" key="4">
    <source>
        <dbReference type="PROSITE" id="PS50222"/>
    </source>
</evidence>
<dbReference type="InterPro" id="IPR011992">
    <property type="entry name" value="EF-hand-dom_pair"/>
</dbReference>
<dbReference type="RefSeq" id="XP_008611845.1">
    <property type="nucleotide sequence ID" value="XM_008613623.1"/>
</dbReference>
<evidence type="ECO:0000256" key="2">
    <source>
        <dbReference type="ARBA" id="ARBA00011814"/>
    </source>
</evidence>
<evidence type="ECO:0000313" key="5">
    <source>
        <dbReference type="EMBL" id="EQC34973.1"/>
    </source>
</evidence>
<comment type="similarity">
    <text evidence="1">Belongs to the COQ10 family.</text>
</comment>
<proteinExistence type="inferred from homology"/>
<protein>
    <recommendedName>
        <fullName evidence="4">EF-hand domain-containing protein</fullName>
    </recommendedName>
</protein>
<accession>T0RRC4</accession>
<gene>
    <name evidence="5" type="ORF">SDRG_07769</name>
</gene>
<sequence length="460" mass="51748">MLLRPYLAGPRRLPAVASRRSFLSLPNMLFSPASALVKSHTEKRVVPFSCREMYDVVANVDAYASFLPFCVSSRVVRRPNDNVMEADLTVGFQIFTETYRSRVLMHAPHKILITSIESPTFKSIESEWNFREVSPTSCEVNFRVTFEVASILHSQALRLFFDDVARTQLNAFIGRTQKLQNAQRLAPPSVASPGFLDGKMTSIDLANLDSVYKAHASEDGNELHLDAFILACQSLQASPWVQASPSRDDFGRICQNKNSALASALFSTFMFHGSDDPRRARDWISFDEFAIGLYLTLHGSLEEKSNFLFHVIDTTGDGLISHDELTRAMRRRLQVVKGIFPMLLQEQIELQCALQPSAATSATDTAVRDKAMKLGSEALADLIEEIEKDIPLAVDQIFLEAEREKPGFISLDEWCHMWQSHPELVEMMTIDGMKKMMQWAAVIQKPTDPPAFDSRILHAD</sequence>
<name>T0RRC4_SAPDV</name>
<dbReference type="EMBL" id="JH767153">
    <property type="protein sequence ID" value="EQC34973.1"/>
    <property type="molecule type" value="Genomic_DNA"/>
</dbReference>
<dbReference type="VEuPathDB" id="FungiDB:SDRG_07769"/>
<dbReference type="InterPro" id="IPR044996">
    <property type="entry name" value="COQ10-like"/>
</dbReference>
<dbReference type="GO" id="GO:0005739">
    <property type="term" value="C:mitochondrion"/>
    <property type="evidence" value="ECO:0007669"/>
    <property type="project" value="TreeGrafter"/>
</dbReference>
<dbReference type="SUPFAM" id="SSF55961">
    <property type="entry name" value="Bet v1-like"/>
    <property type="match status" value="1"/>
</dbReference>
<dbReference type="OMA" id="VEMMTID"/>
<dbReference type="Pfam" id="PF03364">
    <property type="entry name" value="Polyketide_cyc"/>
    <property type="match status" value="1"/>
</dbReference>
<dbReference type="STRING" id="1156394.T0RRC4"/>
<organism evidence="5 6">
    <name type="scientific">Saprolegnia diclina (strain VS20)</name>
    <dbReference type="NCBI Taxonomy" id="1156394"/>
    <lineage>
        <taxon>Eukaryota</taxon>
        <taxon>Sar</taxon>
        <taxon>Stramenopiles</taxon>
        <taxon>Oomycota</taxon>
        <taxon>Saprolegniomycetes</taxon>
        <taxon>Saprolegniales</taxon>
        <taxon>Saprolegniaceae</taxon>
        <taxon>Saprolegnia</taxon>
    </lineage>
</organism>
<comment type="subunit">
    <text evidence="2">Interacts with coenzyme Q.</text>
</comment>
<dbReference type="GO" id="GO:0048039">
    <property type="term" value="F:ubiquinone binding"/>
    <property type="evidence" value="ECO:0007669"/>
    <property type="project" value="InterPro"/>
</dbReference>
<dbReference type="SUPFAM" id="SSF47473">
    <property type="entry name" value="EF-hand"/>
    <property type="match status" value="1"/>
</dbReference>
<keyword evidence="6" id="KW-1185">Reference proteome</keyword>
<evidence type="ECO:0000256" key="1">
    <source>
        <dbReference type="ARBA" id="ARBA00006885"/>
    </source>
</evidence>
<evidence type="ECO:0000313" key="6">
    <source>
        <dbReference type="Proteomes" id="UP000030762"/>
    </source>
</evidence>
<dbReference type="GO" id="GO:0005509">
    <property type="term" value="F:calcium ion binding"/>
    <property type="evidence" value="ECO:0007669"/>
    <property type="project" value="InterPro"/>
</dbReference>
<comment type="function">
    <text evidence="3">Required for the function of coenzyme Q in the respiratory chain. May serve as a chaperone or may be involved in the transport of Q6 from its site of synthesis to the catalytic sites of the respiratory complexes.</text>
</comment>
<dbReference type="PANTHER" id="PTHR12901">
    <property type="entry name" value="SPERM PROTEIN HOMOLOG"/>
    <property type="match status" value="1"/>
</dbReference>
<dbReference type="SMART" id="SM00054">
    <property type="entry name" value="EFh"/>
    <property type="match status" value="2"/>
</dbReference>
<dbReference type="InterPro" id="IPR002048">
    <property type="entry name" value="EF_hand_dom"/>
</dbReference>
<dbReference type="eggNOG" id="KOG3177">
    <property type="taxonomic scope" value="Eukaryota"/>
</dbReference>
<dbReference type="CDD" id="cd07813">
    <property type="entry name" value="COQ10p_like"/>
    <property type="match status" value="1"/>
</dbReference>
<evidence type="ECO:0000256" key="3">
    <source>
        <dbReference type="ARBA" id="ARBA00024947"/>
    </source>
</evidence>
<dbReference type="GeneID" id="19948496"/>
<dbReference type="InParanoid" id="T0RRC4"/>
<reference evidence="5 6" key="1">
    <citation type="submission" date="2012-04" db="EMBL/GenBank/DDBJ databases">
        <title>The Genome Sequence of Saprolegnia declina VS20.</title>
        <authorList>
            <consortium name="The Broad Institute Genome Sequencing Platform"/>
            <person name="Russ C."/>
            <person name="Nusbaum C."/>
            <person name="Tyler B."/>
            <person name="van West P."/>
            <person name="Dieguez-Uribeondo J."/>
            <person name="de Bruijn I."/>
            <person name="Tripathy S."/>
            <person name="Jiang R."/>
            <person name="Young S.K."/>
            <person name="Zeng Q."/>
            <person name="Gargeya S."/>
            <person name="Fitzgerald M."/>
            <person name="Haas B."/>
            <person name="Abouelleil A."/>
            <person name="Alvarado L."/>
            <person name="Arachchi H.M."/>
            <person name="Berlin A."/>
            <person name="Chapman S.B."/>
            <person name="Goldberg J."/>
            <person name="Griggs A."/>
            <person name="Gujja S."/>
            <person name="Hansen M."/>
            <person name="Howarth C."/>
            <person name="Imamovic A."/>
            <person name="Larimer J."/>
            <person name="McCowen C."/>
            <person name="Montmayeur A."/>
            <person name="Murphy C."/>
            <person name="Neiman D."/>
            <person name="Pearson M."/>
            <person name="Priest M."/>
            <person name="Roberts A."/>
            <person name="Saif S."/>
            <person name="Shea T."/>
            <person name="Sisk P."/>
            <person name="Sykes S."/>
            <person name="Wortman J."/>
            <person name="Nusbaum C."/>
            <person name="Birren B."/>
        </authorList>
    </citation>
    <scope>NUCLEOTIDE SEQUENCE [LARGE SCALE GENOMIC DNA]</scope>
    <source>
        <strain evidence="5 6">VS20</strain>
    </source>
</reference>
<dbReference type="Proteomes" id="UP000030762">
    <property type="component" value="Unassembled WGS sequence"/>
</dbReference>
<dbReference type="PANTHER" id="PTHR12901:SF10">
    <property type="entry name" value="COENZYME Q-BINDING PROTEIN COQ10, MITOCHONDRIAL"/>
    <property type="match status" value="1"/>
</dbReference>
<dbReference type="AlphaFoldDB" id="T0RRC4"/>
<dbReference type="InterPro" id="IPR005031">
    <property type="entry name" value="COQ10_START"/>
</dbReference>
<dbReference type="PROSITE" id="PS50222">
    <property type="entry name" value="EF_HAND_2"/>
    <property type="match status" value="1"/>
</dbReference>
<dbReference type="OrthoDB" id="292693at2759"/>
<dbReference type="InterPro" id="IPR023393">
    <property type="entry name" value="START-like_dom_sf"/>
</dbReference>
<dbReference type="Gene3D" id="3.30.530.20">
    <property type="match status" value="1"/>
</dbReference>
<feature type="domain" description="EF-hand" evidence="4">
    <location>
        <begin position="300"/>
        <end position="335"/>
    </location>
</feature>
<dbReference type="Gene3D" id="1.10.238.10">
    <property type="entry name" value="EF-hand"/>
    <property type="match status" value="1"/>
</dbReference>